<comment type="caution">
    <text evidence="1">The sequence shown here is derived from an EMBL/GenBank/DDBJ whole genome shotgun (WGS) entry which is preliminary data.</text>
</comment>
<reference evidence="1 2" key="2">
    <citation type="journal article" date="2022" name="Mol. Ecol. Resour.">
        <title>The genomes of chicory, endive, great burdock and yacon provide insights into Asteraceae paleo-polyploidization history and plant inulin production.</title>
        <authorList>
            <person name="Fan W."/>
            <person name="Wang S."/>
            <person name="Wang H."/>
            <person name="Wang A."/>
            <person name="Jiang F."/>
            <person name="Liu H."/>
            <person name="Zhao H."/>
            <person name="Xu D."/>
            <person name="Zhang Y."/>
        </authorList>
    </citation>
    <scope>NUCLEOTIDE SEQUENCE [LARGE SCALE GENOMIC DNA]</scope>
    <source>
        <strain evidence="2">cv. Niubang</strain>
    </source>
</reference>
<protein>
    <submittedName>
        <fullName evidence="1">Uncharacterized protein</fullName>
    </submittedName>
</protein>
<dbReference type="Proteomes" id="UP001055879">
    <property type="component" value="Linkage Group LG13"/>
</dbReference>
<gene>
    <name evidence="1" type="ORF">L6452_35655</name>
</gene>
<organism evidence="1 2">
    <name type="scientific">Arctium lappa</name>
    <name type="common">Greater burdock</name>
    <name type="synonym">Lappa major</name>
    <dbReference type="NCBI Taxonomy" id="4217"/>
    <lineage>
        <taxon>Eukaryota</taxon>
        <taxon>Viridiplantae</taxon>
        <taxon>Streptophyta</taxon>
        <taxon>Embryophyta</taxon>
        <taxon>Tracheophyta</taxon>
        <taxon>Spermatophyta</taxon>
        <taxon>Magnoliopsida</taxon>
        <taxon>eudicotyledons</taxon>
        <taxon>Gunneridae</taxon>
        <taxon>Pentapetalae</taxon>
        <taxon>asterids</taxon>
        <taxon>campanulids</taxon>
        <taxon>Asterales</taxon>
        <taxon>Asteraceae</taxon>
        <taxon>Carduoideae</taxon>
        <taxon>Cardueae</taxon>
        <taxon>Arctiinae</taxon>
        <taxon>Arctium</taxon>
    </lineage>
</organism>
<proteinExistence type="predicted"/>
<name>A0ACB8Y699_ARCLA</name>
<reference evidence="2" key="1">
    <citation type="journal article" date="2022" name="Mol. Ecol. Resour.">
        <title>The genomes of chicory, endive, great burdock and yacon provide insights into Asteraceae palaeo-polyploidization history and plant inulin production.</title>
        <authorList>
            <person name="Fan W."/>
            <person name="Wang S."/>
            <person name="Wang H."/>
            <person name="Wang A."/>
            <person name="Jiang F."/>
            <person name="Liu H."/>
            <person name="Zhao H."/>
            <person name="Xu D."/>
            <person name="Zhang Y."/>
        </authorList>
    </citation>
    <scope>NUCLEOTIDE SEQUENCE [LARGE SCALE GENOMIC DNA]</scope>
    <source>
        <strain evidence="2">cv. Niubang</strain>
    </source>
</reference>
<evidence type="ECO:0000313" key="1">
    <source>
        <dbReference type="EMBL" id="KAI3680877.1"/>
    </source>
</evidence>
<keyword evidence="2" id="KW-1185">Reference proteome</keyword>
<sequence length="140" mass="15423">MAIGLPEVFHQIGNLKNLTFLDMISNRFIGAIPELISDCANLQFLDLHCNGLSGVIPNTLPTSLQFIDISDNKRKGPLTPNYTCHRHLRLKRVDWPGRGTSEGFDRRRVVLESVKILGRSVGGSHPLVPNVKEIVVATAG</sequence>
<evidence type="ECO:0000313" key="2">
    <source>
        <dbReference type="Proteomes" id="UP001055879"/>
    </source>
</evidence>
<dbReference type="EMBL" id="CM042059">
    <property type="protein sequence ID" value="KAI3680877.1"/>
    <property type="molecule type" value="Genomic_DNA"/>
</dbReference>
<accession>A0ACB8Y699</accession>